<dbReference type="PANTHER" id="PTHR23404">
    <property type="entry name" value="MOLYBDOPTERIN SYNTHASE RELATED"/>
    <property type="match status" value="1"/>
</dbReference>
<dbReference type="Proteomes" id="UP000263040">
    <property type="component" value="Chromosome"/>
</dbReference>
<dbReference type="AlphaFoldDB" id="A0AAD0WRI7"/>
<comment type="catalytic activity">
    <reaction evidence="11">
        <text>2 [molybdopterin-synthase sulfur-carrier protein]-C-terminal-Gly-aminoethanethioate + cyclic pyranopterin phosphate + H2O = molybdopterin + 2 [molybdopterin-synthase sulfur-carrier protein]-C-terminal Gly-Gly + 2 H(+)</text>
        <dbReference type="Rhea" id="RHEA:26333"/>
        <dbReference type="Rhea" id="RHEA-COMP:12202"/>
        <dbReference type="Rhea" id="RHEA-COMP:19907"/>
        <dbReference type="ChEBI" id="CHEBI:15377"/>
        <dbReference type="ChEBI" id="CHEBI:15378"/>
        <dbReference type="ChEBI" id="CHEBI:58698"/>
        <dbReference type="ChEBI" id="CHEBI:59648"/>
        <dbReference type="ChEBI" id="CHEBI:90778"/>
        <dbReference type="ChEBI" id="CHEBI:232372"/>
        <dbReference type="EC" id="2.8.1.12"/>
    </reaction>
</comment>
<protein>
    <recommendedName>
        <fullName evidence="4">Molybdopterin synthase catalytic subunit</fullName>
        <ecNumber evidence="3">2.8.1.12</ecNumber>
    </recommendedName>
    <alternativeName>
        <fullName evidence="9">MPT synthase subunit 2</fullName>
    </alternativeName>
    <alternativeName>
        <fullName evidence="7">Molybdenum cofactor biosynthesis protein E</fullName>
    </alternativeName>
    <alternativeName>
        <fullName evidence="8">Molybdopterin-converting factor large subunit</fullName>
    </alternativeName>
    <alternativeName>
        <fullName evidence="10">Molybdopterin-converting factor subunit 2</fullName>
    </alternativeName>
</protein>
<evidence type="ECO:0000313" key="13">
    <source>
        <dbReference type="Proteomes" id="UP000263040"/>
    </source>
</evidence>
<dbReference type="SUPFAM" id="SSF54690">
    <property type="entry name" value="Molybdopterin synthase subunit MoaE"/>
    <property type="match status" value="1"/>
</dbReference>
<dbReference type="GO" id="GO:0030366">
    <property type="term" value="F:molybdopterin synthase activity"/>
    <property type="evidence" value="ECO:0007669"/>
    <property type="project" value="UniProtKB-EC"/>
</dbReference>
<evidence type="ECO:0000256" key="8">
    <source>
        <dbReference type="ARBA" id="ARBA00030407"/>
    </source>
</evidence>
<evidence type="ECO:0000256" key="6">
    <source>
        <dbReference type="ARBA" id="ARBA00026066"/>
    </source>
</evidence>
<evidence type="ECO:0000256" key="11">
    <source>
        <dbReference type="ARBA" id="ARBA00049878"/>
    </source>
</evidence>
<dbReference type="InterPro" id="IPR036563">
    <property type="entry name" value="MoaE_sf"/>
</dbReference>
<evidence type="ECO:0000256" key="9">
    <source>
        <dbReference type="ARBA" id="ARBA00030781"/>
    </source>
</evidence>
<dbReference type="CDD" id="cd00756">
    <property type="entry name" value="MoaE"/>
    <property type="match status" value="1"/>
</dbReference>
<name>A0AAD0WRI7_9BACT</name>
<comment type="subunit">
    <text evidence="6">Heterotetramer of 2 MoaD subunits and 2 MoaE subunits. Also stable as homodimer. The enzyme changes between these two forms during catalysis.</text>
</comment>
<dbReference type="GO" id="GO:0006777">
    <property type="term" value="P:Mo-molybdopterin cofactor biosynthetic process"/>
    <property type="evidence" value="ECO:0007669"/>
    <property type="project" value="UniProtKB-KW"/>
</dbReference>
<evidence type="ECO:0000256" key="7">
    <source>
        <dbReference type="ARBA" id="ARBA00029745"/>
    </source>
</evidence>
<gene>
    <name evidence="12" type="primary">moaE</name>
    <name evidence="12" type="ORF">ASUIS_2250</name>
</gene>
<reference evidence="12 13" key="1">
    <citation type="submission" date="2018-08" db="EMBL/GenBank/DDBJ databases">
        <title>Complete genome of the Arcobacter suis type strain LMG 26152.</title>
        <authorList>
            <person name="Miller W.G."/>
            <person name="Yee E."/>
            <person name="Bono J.L."/>
        </authorList>
    </citation>
    <scope>NUCLEOTIDE SEQUENCE [LARGE SCALE GENOMIC DNA]</scope>
    <source>
        <strain evidence="12 13">CECT 7833</strain>
    </source>
</reference>
<evidence type="ECO:0000256" key="5">
    <source>
        <dbReference type="ARBA" id="ARBA00023150"/>
    </source>
</evidence>
<evidence type="ECO:0000256" key="3">
    <source>
        <dbReference type="ARBA" id="ARBA00011950"/>
    </source>
</evidence>
<keyword evidence="13" id="KW-1185">Reference proteome</keyword>
<dbReference type="EC" id="2.8.1.12" evidence="3"/>
<sequence>MVEIMENRKEFLQLFDGNLPVEQITNSWYNKYKNSNFGAIITFVGIVRDENKIEGLSFDIYEPILNSWFDSWQKKAKEKDAIVLMAHSRGDVFNHESSYIAAVCSPKRRVALELIDEFVEDFKAQAPIWKYDIINNQRVYAKDRSTAISGAGILS</sequence>
<evidence type="ECO:0000256" key="4">
    <source>
        <dbReference type="ARBA" id="ARBA00013858"/>
    </source>
</evidence>
<evidence type="ECO:0000313" key="12">
    <source>
        <dbReference type="EMBL" id="AXX90673.1"/>
    </source>
</evidence>
<dbReference type="Gene3D" id="3.90.1170.40">
    <property type="entry name" value="Molybdopterin biosynthesis MoaE subunit"/>
    <property type="match status" value="1"/>
</dbReference>
<accession>A0AAD0WRI7</accession>
<evidence type="ECO:0000256" key="1">
    <source>
        <dbReference type="ARBA" id="ARBA00005046"/>
    </source>
</evidence>
<organism evidence="12 13">
    <name type="scientific">Arcobacter suis CECT 7833</name>
    <dbReference type="NCBI Taxonomy" id="663365"/>
    <lineage>
        <taxon>Bacteria</taxon>
        <taxon>Pseudomonadati</taxon>
        <taxon>Campylobacterota</taxon>
        <taxon>Epsilonproteobacteria</taxon>
        <taxon>Campylobacterales</taxon>
        <taxon>Arcobacteraceae</taxon>
        <taxon>Arcobacter</taxon>
    </lineage>
</organism>
<keyword evidence="5" id="KW-0501">Molybdenum cofactor biosynthesis</keyword>
<dbReference type="EMBL" id="CP032100">
    <property type="protein sequence ID" value="AXX90673.1"/>
    <property type="molecule type" value="Genomic_DNA"/>
</dbReference>
<comment type="similarity">
    <text evidence="2">Belongs to the MoaE family.</text>
</comment>
<comment type="pathway">
    <text evidence="1">Cofactor biosynthesis; molybdopterin biosynthesis.</text>
</comment>
<evidence type="ECO:0000256" key="10">
    <source>
        <dbReference type="ARBA" id="ARBA00032474"/>
    </source>
</evidence>
<evidence type="ECO:0000256" key="2">
    <source>
        <dbReference type="ARBA" id="ARBA00005426"/>
    </source>
</evidence>
<dbReference type="Pfam" id="PF02391">
    <property type="entry name" value="MoaE"/>
    <property type="match status" value="1"/>
</dbReference>
<proteinExistence type="inferred from homology"/>
<dbReference type="KEGG" id="asui:ASUIS_2250"/>
<dbReference type="InterPro" id="IPR003448">
    <property type="entry name" value="Mopterin_biosynth_MoaE"/>
</dbReference>
<keyword evidence="12" id="KW-0808">Transferase</keyword>